<name>A0A5D4S5X3_9BACI</name>
<evidence type="ECO:0000313" key="4">
    <source>
        <dbReference type="Proteomes" id="UP000322997"/>
    </source>
</evidence>
<dbReference type="Pfam" id="PF18768">
    <property type="entry name" value="RNPP_C"/>
    <property type="match status" value="1"/>
</dbReference>
<evidence type="ECO:0000259" key="2">
    <source>
        <dbReference type="PROSITE" id="PS50943"/>
    </source>
</evidence>
<dbReference type="CDD" id="cd00093">
    <property type="entry name" value="HTH_XRE"/>
    <property type="match status" value="1"/>
</dbReference>
<dbReference type="SMART" id="SM00028">
    <property type="entry name" value="TPR"/>
    <property type="match status" value="3"/>
</dbReference>
<dbReference type="AlphaFoldDB" id="A0A5D4S5X3"/>
<dbReference type="SUPFAM" id="SSF48452">
    <property type="entry name" value="TPR-like"/>
    <property type="match status" value="1"/>
</dbReference>
<evidence type="ECO:0000313" key="3">
    <source>
        <dbReference type="EMBL" id="TYS57152.1"/>
    </source>
</evidence>
<sequence length="300" mass="35282">MKLAEIGKKISELRREMNLTQGELAEGICTQALISLIEKGELDPNATVLYQISRKLGVDVNYFFQIGSTPRLDYVREVATQLKRLRINRQHEEMMEIVQVEEQNPLFSNDSRAMQFLYWHKSVYIYEVKGDHAGAISLLEKAMDLVDRKKRAYTENELEMLLTLGAFEFNGEHYDRAMKKYQLVQQIIATTDRVLKVKSIKTRLLYNIARVNTRLKNYHESISYALQGIDWCIECEDLYLMAELHYHIGYNHELLHNYEKALEYLDYSIQLFELNPDCPYLDFLQSKRADYTAKLKKKDI</sequence>
<dbReference type="PANTHER" id="PTHR37038:SF14">
    <property type="entry name" value="TRANSCRIPTIONAL ACTIVATOR"/>
    <property type="match status" value="1"/>
</dbReference>
<dbReference type="Gene3D" id="1.25.40.10">
    <property type="entry name" value="Tetratricopeptide repeat domain"/>
    <property type="match status" value="1"/>
</dbReference>
<dbReference type="InterPro" id="IPR041315">
    <property type="entry name" value="PlcR_TPR"/>
</dbReference>
<dbReference type="InterPro" id="IPR011990">
    <property type="entry name" value="TPR-like_helical_dom_sf"/>
</dbReference>
<dbReference type="PANTHER" id="PTHR37038">
    <property type="entry name" value="TRANSCRIPTIONAL REGULATOR-RELATED"/>
    <property type="match status" value="1"/>
</dbReference>
<dbReference type="SUPFAM" id="SSF47413">
    <property type="entry name" value="lambda repressor-like DNA-binding domains"/>
    <property type="match status" value="1"/>
</dbReference>
<keyword evidence="1" id="KW-0802">TPR repeat</keyword>
<dbReference type="RefSeq" id="WP_148984724.1">
    <property type="nucleotide sequence ID" value="NZ_JBNILK010000011.1"/>
</dbReference>
<dbReference type="InterPro" id="IPR019734">
    <property type="entry name" value="TPR_rpt"/>
</dbReference>
<dbReference type="PROSITE" id="PS50943">
    <property type="entry name" value="HTH_CROC1"/>
    <property type="match status" value="1"/>
</dbReference>
<reference evidence="3 4" key="1">
    <citation type="submission" date="2019-08" db="EMBL/GenBank/DDBJ databases">
        <title>Bacillus genomes from the desert of Cuatro Cienegas, Coahuila.</title>
        <authorList>
            <person name="Olmedo-Alvarez G."/>
        </authorList>
    </citation>
    <scope>NUCLEOTIDE SEQUENCE [LARGE SCALE GENOMIC DNA]</scope>
    <source>
        <strain evidence="3 4">CH108_3D</strain>
    </source>
</reference>
<dbReference type="GO" id="GO:0003677">
    <property type="term" value="F:DNA binding"/>
    <property type="evidence" value="ECO:0007669"/>
    <property type="project" value="InterPro"/>
</dbReference>
<gene>
    <name evidence="3" type="ORF">FZC83_06210</name>
</gene>
<dbReference type="InterPro" id="IPR001387">
    <property type="entry name" value="Cro/C1-type_HTH"/>
</dbReference>
<proteinExistence type="predicted"/>
<dbReference type="Proteomes" id="UP000322997">
    <property type="component" value="Unassembled WGS sequence"/>
</dbReference>
<dbReference type="EMBL" id="VTEQ01000001">
    <property type="protein sequence ID" value="TYS57152.1"/>
    <property type="molecule type" value="Genomic_DNA"/>
</dbReference>
<feature type="repeat" description="TPR" evidence="1">
    <location>
        <begin position="242"/>
        <end position="275"/>
    </location>
</feature>
<comment type="caution">
    <text evidence="3">The sequence shown here is derived from an EMBL/GenBank/DDBJ whole genome shotgun (WGS) entry which is preliminary data.</text>
</comment>
<dbReference type="SMART" id="SM00530">
    <property type="entry name" value="HTH_XRE"/>
    <property type="match status" value="1"/>
</dbReference>
<dbReference type="Pfam" id="PF01381">
    <property type="entry name" value="HTH_3"/>
    <property type="match status" value="1"/>
</dbReference>
<dbReference type="InterPro" id="IPR010982">
    <property type="entry name" value="Lambda_DNA-bd_dom_sf"/>
</dbReference>
<evidence type="ECO:0000256" key="1">
    <source>
        <dbReference type="PROSITE-ProRule" id="PRU00339"/>
    </source>
</evidence>
<feature type="domain" description="HTH cro/C1-type" evidence="2">
    <location>
        <begin position="10"/>
        <end position="63"/>
    </location>
</feature>
<dbReference type="PROSITE" id="PS50005">
    <property type="entry name" value="TPR"/>
    <property type="match status" value="1"/>
</dbReference>
<accession>A0A5D4S5X3</accession>
<protein>
    <submittedName>
        <fullName evidence="3">Helix-turn-helix transcriptional regulator</fullName>
    </submittedName>
</protein>
<organism evidence="3 4">
    <name type="scientific">Rossellomorea marisflavi</name>
    <dbReference type="NCBI Taxonomy" id="189381"/>
    <lineage>
        <taxon>Bacteria</taxon>
        <taxon>Bacillati</taxon>
        <taxon>Bacillota</taxon>
        <taxon>Bacilli</taxon>
        <taxon>Bacillales</taxon>
        <taxon>Bacillaceae</taxon>
        <taxon>Rossellomorea</taxon>
    </lineage>
</organism>
<dbReference type="InterPro" id="IPR053163">
    <property type="entry name" value="HTH-type_regulator_Rgg"/>
</dbReference>